<dbReference type="GO" id="GO:0003735">
    <property type="term" value="F:structural constituent of ribosome"/>
    <property type="evidence" value="ECO:0007669"/>
    <property type="project" value="InterPro"/>
</dbReference>
<reference evidence="4" key="1">
    <citation type="journal article" date="2010" name="Insect Mol. Biol.">
        <title>The draft genome sequence of Arsenophonus nasoniae, son-killer bacterium of Nasonia vitripennis, reveals genes associated with virulence and symbiosis.</title>
        <authorList>
            <person name="Wilkes T."/>
            <person name="Darby A.C."/>
            <person name="Choi J."/>
            <person name="Colborne J.K."/>
            <person name="Werren J.H."/>
            <person name="Hurst G.D.D."/>
        </authorList>
    </citation>
    <scope>NUCLEOTIDE SEQUENCE</scope>
</reference>
<keyword evidence="1 3" id="KW-0689">Ribosomal protein</keyword>
<dbReference type="SUPFAM" id="SSF54565">
    <property type="entry name" value="Ribosomal protein S16"/>
    <property type="match status" value="1"/>
</dbReference>
<sequence length="89" mass="9958">MLTNEDVMVTIRLARGGAKKRPFYQIVVTDSRNARDGRFIERIGFFNPIASGNAEELRLDLDRVEHWVGLGATVSDRVSTLIKQAKKAA</sequence>
<organism evidence="4">
    <name type="scientific">Arsenophonus nasoniae</name>
    <name type="common">son-killer infecting Nasonia vitripennis</name>
    <dbReference type="NCBI Taxonomy" id="638"/>
    <lineage>
        <taxon>Bacteria</taxon>
        <taxon>Pseudomonadati</taxon>
        <taxon>Pseudomonadota</taxon>
        <taxon>Gammaproteobacteria</taxon>
        <taxon>Enterobacterales</taxon>
        <taxon>Morganellaceae</taxon>
        <taxon>Arsenophonus</taxon>
    </lineage>
</organism>
<dbReference type="AlphaFoldDB" id="D2U030"/>
<dbReference type="EMBL" id="FN545200">
    <property type="protein sequence ID" value="CBA73569.1"/>
    <property type="molecule type" value="Genomic_DNA"/>
</dbReference>
<protein>
    <recommendedName>
        <fullName evidence="3">Small ribosomal subunit protein bS16</fullName>
    </recommendedName>
</protein>
<dbReference type="HAMAP" id="MF_00385">
    <property type="entry name" value="Ribosomal_bS16"/>
    <property type="match status" value="1"/>
</dbReference>
<evidence type="ECO:0000313" key="4">
    <source>
        <dbReference type="EMBL" id="CBA73569.1"/>
    </source>
</evidence>
<dbReference type="InterPro" id="IPR023803">
    <property type="entry name" value="Ribosomal_bS16_dom_sf"/>
</dbReference>
<evidence type="ECO:0000256" key="3">
    <source>
        <dbReference type="HAMAP-Rule" id="MF_00385"/>
    </source>
</evidence>
<keyword evidence="2 3" id="KW-0687">Ribonucleoprotein</keyword>
<dbReference type="PANTHER" id="PTHR12919:SF20">
    <property type="entry name" value="SMALL RIBOSOMAL SUBUNIT PROTEIN BS16M"/>
    <property type="match status" value="1"/>
</dbReference>
<dbReference type="InterPro" id="IPR000307">
    <property type="entry name" value="Ribosomal_bS16"/>
</dbReference>
<dbReference type="GO" id="GO:0015935">
    <property type="term" value="C:small ribosomal subunit"/>
    <property type="evidence" value="ECO:0007669"/>
    <property type="project" value="TreeGrafter"/>
</dbReference>
<comment type="similarity">
    <text evidence="3">Belongs to the bacterial ribosomal protein bS16 family.</text>
</comment>
<dbReference type="Pfam" id="PF00886">
    <property type="entry name" value="Ribosomal_S16"/>
    <property type="match status" value="1"/>
</dbReference>
<dbReference type="PROSITE" id="PS00732">
    <property type="entry name" value="RIBOSOMAL_S16"/>
    <property type="match status" value="1"/>
</dbReference>
<evidence type="ECO:0000256" key="2">
    <source>
        <dbReference type="ARBA" id="ARBA00023274"/>
    </source>
</evidence>
<accession>D2U030</accession>
<dbReference type="GO" id="GO:0006412">
    <property type="term" value="P:translation"/>
    <property type="evidence" value="ECO:0007669"/>
    <property type="project" value="UniProtKB-UniRule"/>
</dbReference>
<dbReference type="PANTHER" id="PTHR12919">
    <property type="entry name" value="30S RIBOSOMAL PROTEIN S16"/>
    <property type="match status" value="1"/>
</dbReference>
<name>D2U030_9GAMM</name>
<evidence type="ECO:0000256" key="1">
    <source>
        <dbReference type="ARBA" id="ARBA00022980"/>
    </source>
</evidence>
<proteinExistence type="inferred from homology"/>
<dbReference type="NCBIfam" id="TIGR00002">
    <property type="entry name" value="S16"/>
    <property type="match status" value="1"/>
</dbReference>
<dbReference type="FunFam" id="3.30.1320.10:FF:000001">
    <property type="entry name" value="30S ribosomal protein S16"/>
    <property type="match status" value="1"/>
</dbReference>
<gene>
    <name evidence="3 4" type="primary">rpsP</name>
    <name evidence="4" type="ORF">ARN_18330</name>
</gene>
<dbReference type="InterPro" id="IPR020592">
    <property type="entry name" value="Ribosomal_bS16_CS"/>
</dbReference>
<dbReference type="Gene3D" id="3.30.1320.10">
    <property type="match status" value="1"/>
</dbReference>
<dbReference type="GO" id="GO:0005737">
    <property type="term" value="C:cytoplasm"/>
    <property type="evidence" value="ECO:0007669"/>
    <property type="project" value="UniProtKB-ARBA"/>
</dbReference>